<sequence length="358" mass="39187">MSGSRSPSPPPVGDKKADTPPVRRFMNGWSKEQDQLMADWSDIAGCYRWMHDKSEKQYTRLNMNMTIPVIILSTLTGTASVGLSSIAGGNADVGKYLNFGIGGLSLIAGILTTLNNFLRYAQLSESNRVAAVAWGKFQRLIAVELALNPNERMDSLDFLKICRADLDRLIEQSPAIPDNVIAEFEDEFRDMPKLRRPDICHGLDHTRIFDSTQSRIKEVASQAALHLMHKKKTIREAIVPDLNRLIETAVSESIQKKKEEIERNFVEKPVESVKHGVSSLFHKSNADLKNLLEKRKKSVDESISVTVGDIKVTVDDPSVAAALAPAPPIEEASAAAPAPVAAEAPAPPSEEATGVAQN</sequence>
<keyword evidence="2" id="KW-0472">Membrane</keyword>
<feature type="transmembrane region" description="Helical" evidence="2">
    <location>
        <begin position="65"/>
        <end position="87"/>
    </location>
</feature>
<feature type="region of interest" description="Disordered" evidence="1">
    <location>
        <begin position="1"/>
        <end position="22"/>
    </location>
</feature>
<reference evidence="3" key="1">
    <citation type="journal article" date="2020" name="Nature">
        <title>Giant virus diversity and host interactions through global metagenomics.</title>
        <authorList>
            <person name="Schulz F."/>
            <person name="Roux S."/>
            <person name="Paez-Espino D."/>
            <person name="Jungbluth S."/>
            <person name="Walsh D.A."/>
            <person name="Denef V.J."/>
            <person name="McMahon K.D."/>
            <person name="Konstantinidis K.T."/>
            <person name="Eloe-Fadrosh E.A."/>
            <person name="Kyrpides N.C."/>
            <person name="Woyke T."/>
        </authorList>
    </citation>
    <scope>NUCLEOTIDE SEQUENCE</scope>
    <source>
        <strain evidence="3">GVMAG-M-3300010158-60</strain>
    </source>
</reference>
<feature type="compositionally biased region" description="Low complexity" evidence="1">
    <location>
        <begin position="331"/>
        <end position="352"/>
    </location>
</feature>
<name>A0A6C0BCU1_9ZZZZ</name>
<evidence type="ECO:0000256" key="1">
    <source>
        <dbReference type="SAM" id="MobiDB-lite"/>
    </source>
</evidence>
<accession>A0A6C0BCU1</accession>
<evidence type="ECO:0000313" key="3">
    <source>
        <dbReference type="EMBL" id="QHS89389.1"/>
    </source>
</evidence>
<dbReference type="EMBL" id="MN739109">
    <property type="protein sequence ID" value="QHS89389.1"/>
    <property type="molecule type" value="Genomic_DNA"/>
</dbReference>
<keyword evidence="2" id="KW-1133">Transmembrane helix</keyword>
<dbReference type="NCBIfam" id="NF033632">
    <property type="entry name" value="SLATT_4"/>
    <property type="match status" value="1"/>
</dbReference>
<evidence type="ECO:0000256" key="2">
    <source>
        <dbReference type="SAM" id="Phobius"/>
    </source>
</evidence>
<proteinExistence type="predicted"/>
<dbReference type="AlphaFoldDB" id="A0A6C0BCU1"/>
<keyword evidence="2" id="KW-0812">Transmembrane</keyword>
<protein>
    <recommendedName>
        <fullName evidence="4">SMODS and SLOG-associating 2TM effector domain-containing protein</fullName>
    </recommendedName>
</protein>
<feature type="transmembrane region" description="Helical" evidence="2">
    <location>
        <begin position="99"/>
        <end position="118"/>
    </location>
</feature>
<organism evidence="3">
    <name type="scientific">viral metagenome</name>
    <dbReference type="NCBI Taxonomy" id="1070528"/>
    <lineage>
        <taxon>unclassified sequences</taxon>
        <taxon>metagenomes</taxon>
        <taxon>organismal metagenomes</taxon>
    </lineage>
</organism>
<feature type="region of interest" description="Disordered" evidence="1">
    <location>
        <begin position="331"/>
        <end position="358"/>
    </location>
</feature>
<evidence type="ECO:0008006" key="4">
    <source>
        <dbReference type="Google" id="ProtNLM"/>
    </source>
</evidence>